<feature type="signal peptide" evidence="1">
    <location>
        <begin position="1"/>
        <end position="18"/>
    </location>
</feature>
<dbReference type="Proteomes" id="UP000184108">
    <property type="component" value="Unassembled WGS sequence"/>
</dbReference>
<protein>
    <recommendedName>
        <fullName evidence="4">Lipocalin-like domain-containing protein</fullName>
    </recommendedName>
</protein>
<name>A0A1M4ZN37_9FLAO</name>
<evidence type="ECO:0000256" key="1">
    <source>
        <dbReference type="SAM" id="SignalP"/>
    </source>
</evidence>
<reference evidence="3" key="1">
    <citation type="submission" date="2016-11" db="EMBL/GenBank/DDBJ databases">
        <authorList>
            <person name="Varghese N."/>
            <person name="Submissions S."/>
        </authorList>
    </citation>
    <scope>NUCLEOTIDE SEQUENCE [LARGE SCALE GENOMIC DNA]</scope>
    <source>
        <strain evidence="3">YR203</strain>
    </source>
</reference>
<sequence length="139" mass="15903">MKKVLFIFSLIFAGLVFIGCSGSDDEPVQPVADKKIPSELIGNWKIKDYRFLHDPNFGHDETAGFYITIQSDNMIKYKDPNGERSGIAFVRDDGNFYLIGQYIDFTVSDSKKFPGQKEFTIRYNNEKIYYSGIMTGTKQ</sequence>
<dbReference type="RefSeq" id="WP_073172597.1">
    <property type="nucleotide sequence ID" value="NZ_FQVE01000002.1"/>
</dbReference>
<evidence type="ECO:0000313" key="2">
    <source>
        <dbReference type="EMBL" id="SHF19428.1"/>
    </source>
</evidence>
<organism evidence="2 3">
    <name type="scientific">Chryseobacterium vrystaatense</name>
    <dbReference type="NCBI Taxonomy" id="307480"/>
    <lineage>
        <taxon>Bacteria</taxon>
        <taxon>Pseudomonadati</taxon>
        <taxon>Bacteroidota</taxon>
        <taxon>Flavobacteriia</taxon>
        <taxon>Flavobacteriales</taxon>
        <taxon>Weeksellaceae</taxon>
        <taxon>Chryseobacterium group</taxon>
        <taxon>Chryseobacterium</taxon>
    </lineage>
</organism>
<proteinExistence type="predicted"/>
<gene>
    <name evidence="2" type="ORF">SAMN02787073_1649</name>
</gene>
<evidence type="ECO:0008006" key="4">
    <source>
        <dbReference type="Google" id="ProtNLM"/>
    </source>
</evidence>
<dbReference type="EMBL" id="FQVE01000002">
    <property type="protein sequence ID" value="SHF19428.1"/>
    <property type="molecule type" value="Genomic_DNA"/>
</dbReference>
<keyword evidence="1" id="KW-0732">Signal</keyword>
<dbReference type="AlphaFoldDB" id="A0A1M4ZN37"/>
<evidence type="ECO:0000313" key="3">
    <source>
        <dbReference type="Proteomes" id="UP000184108"/>
    </source>
</evidence>
<dbReference type="PROSITE" id="PS51257">
    <property type="entry name" value="PROKAR_LIPOPROTEIN"/>
    <property type="match status" value="1"/>
</dbReference>
<accession>A0A1M4ZN37</accession>
<feature type="chain" id="PRO_5012657492" description="Lipocalin-like domain-containing protein" evidence="1">
    <location>
        <begin position="19"/>
        <end position="139"/>
    </location>
</feature>